<dbReference type="PROSITE" id="PS51257">
    <property type="entry name" value="PROKAR_LIPOPROTEIN"/>
    <property type="match status" value="1"/>
</dbReference>
<accession>A0A8T4IQ23</accession>
<dbReference type="Pfam" id="PF04314">
    <property type="entry name" value="PCuAC"/>
    <property type="match status" value="1"/>
</dbReference>
<dbReference type="AlphaFoldDB" id="A0A8T4IQ23"/>
<name>A0A8T4IQ23_9ACTN</name>
<feature type="compositionally biased region" description="Low complexity" evidence="1">
    <location>
        <begin position="208"/>
        <end position="225"/>
    </location>
</feature>
<dbReference type="EMBL" id="JAGSMN010000220">
    <property type="protein sequence ID" value="MBR7673540.1"/>
    <property type="molecule type" value="Genomic_DNA"/>
</dbReference>
<dbReference type="Gene3D" id="2.60.40.1890">
    <property type="entry name" value="PCu(A)C copper chaperone"/>
    <property type="match status" value="1"/>
</dbReference>
<keyword evidence="4" id="KW-1185">Reference proteome</keyword>
<comment type="caution">
    <text evidence="3">The sequence shown here is derived from an EMBL/GenBank/DDBJ whole genome shotgun (WGS) entry which is preliminary data.</text>
</comment>
<dbReference type="Proteomes" id="UP000675554">
    <property type="component" value="Unassembled WGS sequence"/>
</dbReference>
<proteinExistence type="predicted"/>
<feature type="region of interest" description="Disordered" evidence="1">
    <location>
        <begin position="158"/>
        <end position="233"/>
    </location>
</feature>
<evidence type="ECO:0000256" key="1">
    <source>
        <dbReference type="SAM" id="MobiDB-lite"/>
    </source>
</evidence>
<dbReference type="SUPFAM" id="SSF110087">
    <property type="entry name" value="DR1885-like metal-binding protein"/>
    <property type="match status" value="1"/>
</dbReference>
<feature type="chain" id="PRO_5035825935" evidence="2">
    <location>
        <begin position="27"/>
        <end position="233"/>
    </location>
</feature>
<feature type="signal peptide" evidence="2">
    <location>
        <begin position="1"/>
        <end position="26"/>
    </location>
</feature>
<dbReference type="InterPro" id="IPR036182">
    <property type="entry name" value="PCuAC_sf"/>
</dbReference>
<sequence length="233" mass="22591">MSSSLRRGTLAATALTLSVLTLSACGAGNDAQTLQIKPDNAAVHVGDIKIQNANVVTAPDGSGAATVTGRIFNDGTKDETLESVTVRGAGQAKLSPAEGEKKVTVPAGGSLALGGEGNASALLENAGGKVGNGSAQPVTFSLSSTGAVKLRATVVPATHQYEKSGPSVQPSPSGSASASESAGASEDQEGQESAQGAEGDASGKPSTGASESASGSESQESQESADGGANAGH</sequence>
<reference evidence="3" key="1">
    <citation type="submission" date="2021-04" db="EMBL/GenBank/DDBJ databases">
        <title>Sequencing of actinobacteria type strains.</title>
        <authorList>
            <person name="Nguyen G.-S."/>
            <person name="Wentzel A."/>
        </authorList>
    </citation>
    <scope>NUCLEOTIDE SEQUENCE</scope>
    <source>
        <strain evidence="3">DSM 42095</strain>
    </source>
</reference>
<protein>
    <submittedName>
        <fullName evidence="3">DUF461 domain-containing protein</fullName>
    </submittedName>
</protein>
<keyword evidence="2" id="KW-0732">Signal</keyword>
<evidence type="ECO:0000313" key="3">
    <source>
        <dbReference type="EMBL" id="MBR7673540.1"/>
    </source>
</evidence>
<feature type="compositionally biased region" description="Low complexity" evidence="1">
    <location>
        <begin position="164"/>
        <end position="185"/>
    </location>
</feature>
<gene>
    <name evidence="3" type="ORF">KDA82_11010</name>
</gene>
<evidence type="ECO:0000256" key="2">
    <source>
        <dbReference type="SAM" id="SignalP"/>
    </source>
</evidence>
<organism evidence="3 4">
    <name type="scientific">Streptomyces daliensis</name>
    <dbReference type="NCBI Taxonomy" id="299421"/>
    <lineage>
        <taxon>Bacteria</taxon>
        <taxon>Bacillati</taxon>
        <taxon>Actinomycetota</taxon>
        <taxon>Actinomycetes</taxon>
        <taxon>Kitasatosporales</taxon>
        <taxon>Streptomycetaceae</taxon>
        <taxon>Streptomyces</taxon>
    </lineage>
</organism>
<dbReference type="InterPro" id="IPR007410">
    <property type="entry name" value="LpqE-like"/>
</dbReference>
<evidence type="ECO:0000313" key="4">
    <source>
        <dbReference type="Proteomes" id="UP000675554"/>
    </source>
</evidence>